<evidence type="ECO:0000313" key="1">
    <source>
        <dbReference type="EMBL" id="OLP80685.1"/>
    </source>
</evidence>
<name>A0A1Q9CCN6_SYMMI</name>
<dbReference type="EMBL" id="LSRX01001357">
    <property type="protein sequence ID" value="OLP80685.1"/>
    <property type="molecule type" value="Genomic_DNA"/>
</dbReference>
<organism evidence="1 2">
    <name type="scientific">Symbiodinium microadriaticum</name>
    <name type="common">Dinoflagellate</name>
    <name type="synonym">Zooxanthella microadriatica</name>
    <dbReference type="NCBI Taxonomy" id="2951"/>
    <lineage>
        <taxon>Eukaryota</taxon>
        <taxon>Sar</taxon>
        <taxon>Alveolata</taxon>
        <taxon>Dinophyceae</taxon>
        <taxon>Suessiales</taxon>
        <taxon>Symbiodiniaceae</taxon>
        <taxon>Symbiodinium</taxon>
    </lineage>
</organism>
<sequence>MPILVDVHLRSGKSSALQDQLRDVQQIQASDRAFAAILADGTVVIWGAAGQYRMCCEMCSRSKLLVMHLLQSCVTDLWSPGGMPTVVATAVRCKISCDMCSRSKLLNKYLLQSWMMDLWSPGVVLTLVATADQLRDVQQMQASFQAVLQSSVMDLWSPWVIPLGVATGSFDLERIALKKDDHGGFQLVGNAILIDPVPQNVTYLKEAIQKKKEPNRVTCDADEINMYILKEDGDWVPEDEETKVNRGKSKALLVVLKCTDAINPFEEGWEKKDSTCIRASVGFNGSKTIENSGIPQCISVISALETLLKNMRGPRARSELVAVGRYKEWPKLNMNDAGRIVRVLDVVARLHVESYEQDGVNNRIQTKNHIPGVHMYLKDTSMQDVLDRWFQTGLQVDISKFIETEEMPVYVAESAPQAYPVPCLVQQSQGTFNIPDKDVELYKELFSKIGLPGGKPFFTTFKDPVDNTSITRFWRWERLKTWKD</sequence>
<reference evidence="1 2" key="1">
    <citation type="submission" date="2016-02" db="EMBL/GenBank/DDBJ databases">
        <title>Genome analysis of coral dinoflagellate symbionts highlights evolutionary adaptations to a symbiotic lifestyle.</title>
        <authorList>
            <person name="Aranda M."/>
            <person name="Li Y."/>
            <person name="Liew Y.J."/>
            <person name="Baumgarten S."/>
            <person name="Simakov O."/>
            <person name="Wilson M."/>
            <person name="Piel J."/>
            <person name="Ashoor H."/>
            <person name="Bougouffa S."/>
            <person name="Bajic V.B."/>
            <person name="Ryu T."/>
            <person name="Ravasi T."/>
            <person name="Bayer T."/>
            <person name="Micklem G."/>
            <person name="Kim H."/>
            <person name="Bhak J."/>
            <person name="Lajeunesse T.C."/>
            <person name="Voolstra C.R."/>
        </authorList>
    </citation>
    <scope>NUCLEOTIDE SEQUENCE [LARGE SCALE GENOMIC DNA]</scope>
    <source>
        <strain evidence="1 2">CCMP2467</strain>
    </source>
</reference>
<dbReference type="Gene3D" id="2.130.10.30">
    <property type="entry name" value="Regulator of chromosome condensation 1/beta-lactamase-inhibitor protein II"/>
    <property type="match status" value="1"/>
</dbReference>
<proteinExistence type="predicted"/>
<comment type="caution">
    <text evidence="1">The sequence shown here is derived from an EMBL/GenBank/DDBJ whole genome shotgun (WGS) entry which is preliminary data.</text>
</comment>
<dbReference type="OrthoDB" id="10575771at2759"/>
<accession>A0A1Q9CCN6</accession>
<gene>
    <name evidence="1" type="ORF">AK812_SmicGene38865</name>
</gene>
<dbReference type="InterPro" id="IPR009091">
    <property type="entry name" value="RCC1/BLIP-II"/>
</dbReference>
<dbReference type="Proteomes" id="UP000186817">
    <property type="component" value="Unassembled WGS sequence"/>
</dbReference>
<keyword evidence="2" id="KW-1185">Reference proteome</keyword>
<dbReference type="AlphaFoldDB" id="A0A1Q9CCN6"/>
<evidence type="ECO:0000313" key="2">
    <source>
        <dbReference type="Proteomes" id="UP000186817"/>
    </source>
</evidence>
<protein>
    <submittedName>
        <fullName evidence="1">Uncharacterized protein</fullName>
    </submittedName>
</protein>